<evidence type="ECO:0000256" key="3">
    <source>
        <dbReference type="ARBA" id="ARBA00023139"/>
    </source>
</evidence>
<dbReference type="EMBL" id="JAIFRO010000004">
    <property type="protein sequence ID" value="MBX4335980.1"/>
    <property type="molecule type" value="Genomic_DNA"/>
</dbReference>
<feature type="signal peptide" evidence="5">
    <location>
        <begin position="1"/>
        <end position="26"/>
    </location>
</feature>
<keyword evidence="2" id="KW-0472">Membrane</keyword>
<keyword evidence="1 5" id="KW-0732">Signal</keyword>
<evidence type="ECO:0000313" key="8">
    <source>
        <dbReference type="Proteomes" id="UP000746918"/>
    </source>
</evidence>
<proteinExistence type="predicted"/>
<evidence type="ECO:0000259" key="6">
    <source>
        <dbReference type="Pfam" id="PF09864"/>
    </source>
</evidence>
<sequence length="130" mass="14531">MQKNSCTVKFFTTLSLFLFGSLNAFASSLIIEVPDDPEPTTEIVNYQCEKGSNKESVQVTYHNASNISLADFKWKGKHIIASRSISASGVKYVGGPYIWWVKENEATFSDLIDDPEEKNLISCVEEQGKE</sequence>
<evidence type="ECO:0000256" key="5">
    <source>
        <dbReference type="SAM" id="SignalP"/>
    </source>
</evidence>
<organism evidence="7 8">
    <name type="scientific">Bartonella raoultii</name>
    <dbReference type="NCBI Taxonomy" id="1457020"/>
    <lineage>
        <taxon>Bacteria</taxon>
        <taxon>Pseudomonadati</taxon>
        <taxon>Pseudomonadota</taxon>
        <taxon>Alphaproteobacteria</taxon>
        <taxon>Hyphomicrobiales</taxon>
        <taxon>Bartonellaceae</taxon>
        <taxon>Bartonella</taxon>
    </lineage>
</organism>
<dbReference type="InterPro" id="IPR018660">
    <property type="entry name" value="MliC"/>
</dbReference>
<evidence type="ECO:0000256" key="1">
    <source>
        <dbReference type="ARBA" id="ARBA00022729"/>
    </source>
</evidence>
<keyword evidence="8" id="KW-1185">Reference proteome</keyword>
<dbReference type="Proteomes" id="UP000746918">
    <property type="component" value="Unassembled WGS sequence"/>
</dbReference>
<evidence type="ECO:0000256" key="4">
    <source>
        <dbReference type="ARBA" id="ARBA00023288"/>
    </source>
</evidence>
<protein>
    <submittedName>
        <fullName evidence="7">MliC family protein</fullName>
    </submittedName>
</protein>
<evidence type="ECO:0000256" key="2">
    <source>
        <dbReference type="ARBA" id="ARBA00023136"/>
    </source>
</evidence>
<reference evidence="7 8" key="1">
    <citation type="submission" date="2021-08" db="EMBL/GenBank/DDBJ databases">
        <title>Bartonella raoulti 094 sp. nov.</title>
        <authorList>
            <person name="Zgheib R."/>
            <person name="Hammoud A."/>
        </authorList>
    </citation>
    <scope>NUCLEOTIDE SEQUENCE [LARGE SCALE GENOMIC DNA]</scope>
    <source>
        <strain evidence="7 8">094</strain>
    </source>
</reference>
<dbReference type="Gene3D" id="2.40.128.200">
    <property type="match status" value="1"/>
</dbReference>
<name>A0ABS7I6C3_9HYPH</name>
<gene>
    <name evidence="7" type="ORF">K3248_05185</name>
</gene>
<keyword evidence="3" id="KW-0564">Palmitate</keyword>
<dbReference type="Pfam" id="PF09864">
    <property type="entry name" value="MliC"/>
    <property type="match status" value="1"/>
</dbReference>
<feature type="chain" id="PRO_5045246890" evidence="5">
    <location>
        <begin position="27"/>
        <end position="130"/>
    </location>
</feature>
<keyword evidence="4" id="KW-0449">Lipoprotein</keyword>
<dbReference type="RefSeq" id="WP_220717335.1">
    <property type="nucleotide sequence ID" value="NZ_JAIFRO010000004.1"/>
</dbReference>
<accession>A0ABS7I6C3</accession>
<feature type="domain" description="C-type lysozyme inhibitor" evidence="6">
    <location>
        <begin position="46"/>
        <end position="116"/>
    </location>
</feature>
<comment type="caution">
    <text evidence="7">The sequence shown here is derived from an EMBL/GenBank/DDBJ whole genome shotgun (WGS) entry which is preliminary data.</text>
</comment>
<dbReference type="SUPFAM" id="SSF141488">
    <property type="entry name" value="YdhA-like"/>
    <property type="match status" value="1"/>
</dbReference>
<dbReference type="InterPro" id="IPR036328">
    <property type="entry name" value="MliC_sf"/>
</dbReference>
<evidence type="ECO:0000313" key="7">
    <source>
        <dbReference type="EMBL" id="MBX4335980.1"/>
    </source>
</evidence>